<dbReference type="PANTHER" id="PTHR37305">
    <property type="entry name" value="INTEGRAL MEMBRANE PROTEIN-RELATED"/>
    <property type="match status" value="1"/>
</dbReference>
<organism evidence="1 2">
    <name type="scientific">Bacillus cereus</name>
    <dbReference type="NCBI Taxonomy" id="1396"/>
    <lineage>
        <taxon>Bacteria</taxon>
        <taxon>Bacillati</taxon>
        <taxon>Bacillota</taxon>
        <taxon>Bacilli</taxon>
        <taxon>Bacillales</taxon>
        <taxon>Bacillaceae</taxon>
        <taxon>Bacillus</taxon>
        <taxon>Bacillus cereus group</taxon>
    </lineage>
</organism>
<dbReference type="CDD" id="cd21809">
    <property type="entry name" value="ABC-2_lan_permease-like"/>
    <property type="match status" value="1"/>
</dbReference>
<dbReference type="EMBL" id="NUMG01000014">
    <property type="protein sequence ID" value="PGU01616.1"/>
    <property type="molecule type" value="Genomic_DNA"/>
</dbReference>
<dbReference type="AlphaFoldDB" id="A0A2A8IT42"/>
<dbReference type="RefSeq" id="WP_098253255.1">
    <property type="nucleotide sequence ID" value="NZ_NTYD01000033.1"/>
</dbReference>
<gene>
    <name evidence="1" type="ORF">COD19_12915</name>
</gene>
<protein>
    <submittedName>
        <fullName evidence="1">Permease</fullName>
    </submittedName>
</protein>
<evidence type="ECO:0000313" key="2">
    <source>
        <dbReference type="Proteomes" id="UP000225766"/>
    </source>
</evidence>
<reference evidence="1 2" key="1">
    <citation type="submission" date="2017-09" db="EMBL/GenBank/DDBJ databases">
        <title>Large-scale bioinformatics analysis of Bacillus genomes uncovers conserved roles of natural products in bacterial physiology.</title>
        <authorList>
            <consortium name="Agbiome Team Llc"/>
            <person name="Bleich R.M."/>
            <person name="Grubbs K.J."/>
            <person name="Santa Maria K.C."/>
            <person name="Allen S.E."/>
            <person name="Farag S."/>
            <person name="Shank E.A."/>
            <person name="Bowers A."/>
        </authorList>
    </citation>
    <scope>NUCLEOTIDE SEQUENCE [LARGE SCALE GENOMIC DNA]</scope>
    <source>
        <strain evidence="1 2">AFS040105</strain>
    </source>
</reference>
<evidence type="ECO:0000313" key="1">
    <source>
        <dbReference type="EMBL" id="PGU01616.1"/>
    </source>
</evidence>
<sequence>MLKTTISIEFLKLKRSRLWIIAFFIPLICIFLGLLNFSANHDALVSESQNEWIQAWTQVGMLYAMLLYPILISVYCALICRQERQSNNWQKLCSLPVPFQQIYWAKFFTISILSFFTQMFFMISFLFIGKLAGIQSSIPWETILNWVYTGWIGSLSVASIQLLLSSIIKSFALPIGIGVGLTFAGIVFYMFNLGLLWPMSHPAVAMDPIRLQGLDNAFLFIIFHIISLLFILMTSYLGIRWFTQKDISN</sequence>
<dbReference type="Proteomes" id="UP000225766">
    <property type="component" value="Unassembled WGS sequence"/>
</dbReference>
<proteinExistence type="predicted"/>
<dbReference type="Pfam" id="PF12730">
    <property type="entry name" value="ABC2_membrane_4"/>
    <property type="match status" value="1"/>
</dbReference>
<comment type="caution">
    <text evidence="1">The sequence shown here is derived from an EMBL/GenBank/DDBJ whole genome shotgun (WGS) entry which is preliminary data.</text>
</comment>
<name>A0A2A8IT42_BACCE</name>
<accession>A0A2A8IT42</accession>
<dbReference type="PANTHER" id="PTHR37305:SF1">
    <property type="entry name" value="MEMBRANE PROTEIN"/>
    <property type="match status" value="1"/>
</dbReference>